<keyword evidence="1 4" id="KW-0489">Methyltransferase</keyword>
<feature type="domain" description="Methyltransferase" evidence="3">
    <location>
        <begin position="46"/>
        <end position="136"/>
    </location>
</feature>
<evidence type="ECO:0000256" key="1">
    <source>
        <dbReference type="ARBA" id="ARBA00022603"/>
    </source>
</evidence>
<dbReference type="Gene3D" id="3.40.50.150">
    <property type="entry name" value="Vaccinia Virus protein VP39"/>
    <property type="match status" value="1"/>
</dbReference>
<keyword evidence="2" id="KW-0808">Transferase</keyword>
<dbReference type="EMBL" id="JANKHH010000006">
    <property type="protein sequence ID" value="MCR2834543.1"/>
    <property type="molecule type" value="Genomic_DNA"/>
</dbReference>
<protein>
    <submittedName>
        <fullName evidence="4">Class I SAM-dependent methyltransferase</fullName>
    </submittedName>
</protein>
<dbReference type="GO" id="GO:0032259">
    <property type="term" value="P:methylation"/>
    <property type="evidence" value="ECO:0007669"/>
    <property type="project" value="UniProtKB-KW"/>
</dbReference>
<dbReference type="Pfam" id="PF13649">
    <property type="entry name" value="Methyltransf_25"/>
    <property type="match status" value="1"/>
</dbReference>
<dbReference type="RefSeq" id="WP_257596374.1">
    <property type="nucleotide sequence ID" value="NZ_JANKHH010000006.1"/>
</dbReference>
<dbReference type="CDD" id="cd02440">
    <property type="entry name" value="AdoMet_MTases"/>
    <property type="match status" value="1"/>
</dbReference>
<evidence type="ECO:0000256" key="2">
    <source>
        <dbReference type="ARBA" id="ARBA00022679"/>
    </source>
</evidence>
<evidence type="ECO:0000313" key="5">
    <source>
        <dbReference type="Proteomes" id="UP001206067"/>
    </source>
</evidence>
<gene>
    <name evidence="4" type="ORF">NSO95_11345</name>
</gene>
<keyword evidence="5" id="KW-1185">Reference proteome</keyword>
<accession>A0ABT1XSB1</accession>
<dbReference type="GO" id="GO:0008168">
    <property type="term" value="F:methyltransferase activity"/>
    <property type="evidence" value="ECO:0007669"/>
    <property type="project" value="UniProtKB-KW"/>
</dbReference>
<dbReference type="SUPFAM" id="SSF53335">
    <property type="entry name" value="S-adenosyl-L-methionine-dependent methyltransferases"/>
    <property type="match status" value="1"/>
</dbReference>
<proteinExistence type="predicted"/>
<organism evidence="4 5">
    <name type="scientific">Parerythrobacter lacustris</name>
    <dbReference type="NCBI Taxonomy" id="2969984"/>
    <lineage>
        <taxon>Bacteria</taxon>
        <taxon>Pseudomonadati</taxon>
        <taxon>Pseudomonadota</taxon>
        <taxon>Alphaproteobacteria</taxon>
        <taxon>Sphingomonadales</taxon>
        <taxon>Erythrobacteraceae</taxon>
        <taxon>Parerythrobacter</taxon>
    </lineage>
</organism>
<name>A0ABT1XSB1_9SPHN</name>
<evidence type="ECO:0000313" key="4">
    <source>
        <dbReference type="EMBL" id="MCR2834543.1"/>
    </source>
</evidence>
<dbReference type="PANTHER" id="PTHR43861:SF1">
    <property type="entry name" value="TRANS-ACONITATE 2-METHYLTRANSFERASE"/>
    <property type="match status" value="1"/>
</dbReference>
<evidence type="ECO:0000259" key="3">
    <source>
        <dbReference type="Pfam" id="PF13649"/>
    </source>
</evidence>
<dbReference type="PANTHER" id="PTHR43861">
    <property type="entry name" value="TRANS-ACONITATE 2-METHYLTRANSFERASE-RELATED"/>
    <property type="match status" value="1"/>
</dbReference>
<comment type="caution">
    <text evidence="4">The sequence shown here is derived from an EMBL/GenBank/DDBJ whole genome shotgun (WGS) entry which is preliminary data.</text>
</comment>
<dbReference type="Proteomes" id="UP001206067">
    <property type="component" value="Unassembled WGS sequence"/>
</dbReference>
<reference evidence="4 5" key="1">
    <citation type="submission" date="2022-08" db="EMBL/GenBank/DDBJ databases">
        <title>Polyphasic taxonomy analysis of Qipengyuania sp.RS5-5.</title>
        <authorList>
            <person name="Xamxidin M."/>
            <person name="Wu M."/>
        </authorList>
    </citation>
    <scope>NUCLEOTIDE SEQUENCE [LARGE SCALE GENOMIC DNA]</scope>
    <source>
        <strain evidence="4 5">RS5-5</strain>
    </source>
</reference>
<dbReference type="InterPro" id="IPR029063">
    <property type="entry name" value="SAM-dependent_MTases_sf"/>
</dbReference>
<dbReference type="InterPro" id="IPR041698">
    <property type="entry name" value="Methyltransf_25"/>
</dbReference>
<sequence length="276" mass="29736">MTTKLDWEGRVGRSWAHEWRRTDRSFGGLTDQLLGKASARGVRKALDVGCGAGELSMAMARGHSTAEVVGIDISPELIDVARERAGYLPNLDFELGDAANWSRPGFAPDLIMSRHGVMFFEQPVEAFAHLANISAPDVRLVFSCFRSFEENAWAERVVGCLPAGSFVEPNRFAPGPFAFADEAHVRGILSDAGWSEIAFEPIDYAFVAGTGEDALGDALDYFQSIGPAARAAASLAPDEKARFIGNLGRYLRNNEEGGIIALRAAAWIVTAKASAS</sequence>